<keyword evidence="10" id="KW-0472">Membrane</keyword>
<feature type="domain" description="AAA+ ATPase" evidence="14">
    <location>
        <begin position="254"/>
        <end position="406"/>
    </location>
</feature>
<dbReference type="InterPro" id="IPR050747">
    <property type="entry name" value="Mitochondrial_chaperone_BCS1"/>
</dbReference>
<dbReference type="Proteomes" id="UP000772434">
    <property type="component" value="Unassembled WGS sequence"/>
</dbReference>
<evidence type="ECO:0000256" key="11">
    <source>
        <dbReference type="ARBA" id="ARBA00048778"/>
    </source>
</evidence>
<evidence type="ECO:0000256" key="3">
    <source>
        <dbReference type="ARBA" id="ARBA00022692"/>
    </source>
</evidence>
<evidence type="ECO:0000313" key="15">
    <source>
        <dbReference type="EMBL" id="KAF9074728.1"/>
    </source>
</evidence>
<keyword evidence="8" id="KW-1133">Transmembrane helix</keyword>
<keyword evidence="4 12" id="KW-0547">Nucleotide-binding</keyword>
<reference evidence="15" key="1">
    <citation type="submission" date="2020-11" db="EMBL/GenBank/DDBJ databases">
        <authorList>
            <consortium name="DOE Joint Genome Institute"/>
            <person name="Ahrendt S."/>
            <person name="Riley R."/>
            <person name="Andreopoulos W."/>
            <person name="Labutti K."/>
            <person name="Pangilinan J."/>
            <person name="Ruiz-Duenas F.J."/>
            <person name="Barrasa J.M."/>
            <person name="Sanchez-Garcia M."/>
            <person name="Camarero S."/>
            <person name="Miyauchi S."/>
            <person name="Serrano A."/>
            <person name="Linde D."/>
            <person name="Babiker R."/>
            <person name="Drula E."/>
            <person name="Ayuso-Fernandez I."/>
            <person name="Pacheco R."/>
            <person name="Padilla G."/>
            <person name="Ferreira P."/>
            <person name="Barriuso J."/>
            <person name="Kellner H."/>
            <person name="Castanera R."/>
            <person name="Alfaro M."/>
            <person name="Ramirez L."/>
            <person name="Pisabarro A.G."/>
            <person name="Kuo A."/>
            <person name="Tritt A."/>
            <person name="Lipzen A."/>
            <person name="He G."/>
            <person name="Yan M."/>
            <person name="Ng V."/>
            <person name="Cullen D."/>
            <person name="Martin F."/>
            <person name="Rosso M.-N."/>
            <person name="Henrissat B."/>
            <person name="Hibbett D."/>
            <person name="Martinez A.T."/>
            <person name="Grigoriev I.V."/>
        </authorList>
    </citation>
    <scope>NUCLEOTIDE SEQUENCE</scope>
    <source>
        <strain evidence="15">AH 40177</strain>
    </source>
</reference>
<feature type="compositionally biased region" description="Acidic residues" evidence="13">
    <location>
        <begin position="426"/>
        <end position="437"/>
    </location>
</feature>
<evidence type="ECO:0000256" key="10">
    <source>
        <dbReference type="ARBA" id="ARBA00023136"/>
    </source>
</evidence>
<comment type="catalytic activity">
    <reaction evidence="11">
        <text>ATP + H2O = ADP + phosphate + H(+)</text>
        <dbReference type="Rhea" id="RHEA:13065"/>
        <dbReference type="ChEBI" id="CHEBI:15377"/>
        <dbReference type="ChEBI" id="CHEBI:15378"/>
        <dbReference type="ChEBI" id="CHEBI:30616"/>
        <dbReference type="ChEBI" id="CHEBI:43474"/>
        <dbReference type="ChEBI" id="CHEBI:456216"/>
    </reaction>
    <physiologicalReaction direction="left-to-right" evidence="11">
        <dbReference type="Rhea" id="RHEA:13066"/>
    </physiologicalReaction>
</comment>
<dbReference type="InterPro" id="IPR027417">
    <property type="entry name" value="P-loop_NTPase"/>
</dbReference>
<comment type="caution">
    <text evidence="15">The sequence shown here is derived from an EMBL/GenBank/DDBJ whole genome shotgun (WGS) entry which is preliminary data.</text>
</comment>
<evidence type="ECO:0000256" key="6">
    <source>
        <dbReference type="ARBA" id="ARBA00022801"/>
    </source>
</evidence>
<keyword evidence="16" id="KW-1185">Reference proteome</keyword>
<dbReference type="Pfam" id="PF08740">
    <property type="entry name" value="BCS1_N"/>
    <property type="match status" value="1"/>
</dbReference>
<dbReference type="GO" id="GO:0016887">
    <property type="term" value="F:ATP hydrolysis activity"/>
    <property type="evidence" value="ECO:0007669"/>
    <property type="project" value="InterPro"/>
</dbReference>
<keyword evidence="9" id="KW-0496">Mitochondrion</keyword>
<evidence type="ECO:0000256" key="8">
    <source>
        <dbReference type="ARBA" id="ARBA00022989"/>
    </source>
</evidence>
<feature type="compositionally biased region" description="Basic and acidic residues" evidence="13">
    <location>
        <begin position="514"/>
        <end position="529"/>
    </location>
</feature>
<proteinExistence type="inferred from homology"/>
<evidence type="ECO:0000256" key="7">
    <source>
        <dbReference type="ARBA" id="ARBA00022840"/>
    </source>
</evidence>
<keyword evidence="7 12" id="KW-0067">ATP-binding</keyword>
<keyword evidence="6 15" id="KW-0378">Hydrolase</keyword>
<dbReference type="PROSITE" id="PS00674">
    <property type="entry name" value="AAA"/>
    <property type="match status" value="1"/>
</dbReference>
<evidence type="ECO:0000313" key="16">
    <source>
        <dbReference type="Proteomes" id="UP000772434"/>
    </source>
</evidence>
<evidence type="ECO:0000256" key="13">
    <source>
        <dbReference type="SAM" id="MobiDB-lite"/>
    </source>
</evidence>
<evidence type="ECO:0000256" key="4">
    <source>
        <dbReference type="ARBA" id="ARBA00022741"/>
    </source>
</evidence>
<accession>A0A9P5Q4X5</accession>
<dbReference type="Pfam" id="PF25426">
    <property type="entry name" value="AAA_lid_BCS1"/>
    <property type="match status" value="1"/>
</dbReference>
<dbReference type="PANTHER" id="PTHR23070">
    <property type="entry name" value="BCS1 AAA-TYPE ATPASE"/>
    <property type="match status" value="1"/>
</dbReference>
<comment type="subcellular location">
    <subcellularLocation>
        <location evidence="1">Mitochondrion inner membrane</location>
        <topology evidence="1">Single-pass membrane protein</topology>
    </subcellularLocation>
</comment>
<dbReference type="Pfam" id="PF00004">
    <property type="entry name" value="AAA"/>
    <property type="match status" value="2"/>
</dbReference>
<dbReference type="EMBL" id="JADNRY010000012">
    <property type="protein sequence ID" value="KAF9074728.1"/>
    <property type="molecule type" value="Genomic_DNA"/>
</dbReference>
<dbReference type="InterPro" id="IPR003960">
    <property type="entry name" value="ATPase_AAA_CS"/>
</dbReference>
<dbReference type="SUPFAM" id="SSF52540">
    <property type="entry name" value="P-loop containing nucleoside triphosphate hydrolases"/>
    <property type="match status" value="1"/>
</dbReference>
<feature type="region of interest" description="Disordered" evidence="13">
    <location>
        <begin position="421"/>
        <end position="448"/>
    </location>
</feature>
<dbReference type="InterPro" id="IPR057495">
    <property type="entry name" value="AAA_lid_BCS1"/>
</dbReference>
<dbReference type="Gene3D" id="3.40.50.300">
    <property type="entry name" value="P-loop containing nucleotide triphosphate hydrolases"/>
    <property type="match status" value="1"/>
</dbReference>
<gene>
    <name evidence="15" type="ORF">BDP27DRAFT_1381210</name>
</gene>
<evidence type="ECO:0000256" key="5">
    <source>
        <dbReference type="ARBA" id="ARBA00022792"/>
    </source>
</evidence>
<dbReference type="AlphaFoldDB" id="A0A9P5Q4X5"/>
<dbReference type="InterPro" id="IPR003593">
    <property type="entry name" value="AAA+_ATPase"/>
</dbReference>
<organism evidence="15 16">
    <name type="scientific">Rhodocollybia butyracea</name>
    <dbReference type="NCBI Taxonomy" id="206335"/>
    <lineage>
        <taxon>Eukaryota</taxon>
        <taxon>Fungi</taxon>
        <taxon>Dikarya</taxon>
        <taxon>Basidiomycota</taxon>
        <taxon>Agaricomycotina</taxon>
        <taxon>Agaricomycetes</taxon>
        <taxon>Agaricomycetidae</taxon>
        <taxon>Agaricales</taxon>
        <taxon>Marasmiineae</taxon>
        <taxon>Omphalotaceae</taxon>
        <taxon>Rhodocollybia</taxon>
    </lineage>
</organism>
<dbReference type="InterPro" id="IPR003959">
    <property type="entry name" value="ATPase_AAA_core"/>
</dbReference>
<dbReference type="GO" id="GO:0005524">
    <property type="term" value="F:ATP binding"/>
    <property type="evidence" value="ECO:0007669"/>
    <property type="project" value="UniProtKB-KW"/>
</dbReference>
<feature type="region of interest" description="Disordered" evidence="13">
    <location>
        <begin position="514"/>
        <end position="539"/>
    </location>
</feature>
<dbReference type="GO" id="GO:0005743">
    <property type="term" value="C:mitochondrial inner membrane"/>
    <property type="evidence" value="ECO:0007669"/>
    <property type="project" value="UniProtKB-SubCell"/>
</dbReference>
<evidence type="ECO:0000256" key="1">
    <source>
        <dbReference type="ARBA" id="ARBA00004434"/>
    </source>
</evidence>
<dbReference type="OrthoDB" id="10251412at2759"/>
<keyword evidence="5" id="KW-0999">Mitochondrion inner membrane</keyword>
<evidence type="ECO:0000256" key="9">
    <source>
        <dbReference type="ARBA" id="ARBA00023128"/>
    </source>
</evidence>
<evidence type="ECO:0000259" key="14">
    <source>
        <dbReference type="SMART" id="SM00382"/>
    </source>
</evidence>
<name>A0A9P5Q4X5_9AGAR</name>
<evidence type="ECO:0000256" key="12">
    <source>
        <dbReference type="RuleBase" id="RU003651"/>
    </source>
</evidence>
<feature type="region of interest" description="Disordered" evidence="13">
    <location>
        <begin position="329"/>
        <end position="350"/>
    </location>
</feature>
<dbReference type="SMART" id="SM00382">
    <property type="entry name" value="AAA"/>
    <property type="match status" value="1"/>
</dbReference>
<protein>
    <submittedName>
        <fullName evidence="15">P-loop containing nucleoside triphosphate hydrolase protein</fullName>
    </submittedName>
</protein>
<keyword evidence="3" id="KW-0812">Transmembrane</keyword>
<comment type="similarity">
    <text evidence="2">Belongs to the AAA ATPase family. BCS1 subfamily.</text>
</comment>
<dbReference type="InterPro" id="IPR014851">
    <property type="entry name" value="BCS1_N"/>
</dbReference>
<evidence type="ECO:0000256" key="2">
    <source>
        <dbReference type="ARBA" id="ARBA00007448"/>
    </source>
</evidence>
<sequence>MKKRERSTLPRVQSPGQGIVYPAPSLDGLLTLFVPSALNNLAISAPIPTDISGIITLLFSLSALRDWLKLIVIGGFFETCRRIVLGGYSKMISAYKKSRDVHISTNTYGAESSSITLDGEDNHSSLFKSFRKLSYLPSLSVKYSLWYKGRYLTNVLFISGKGFPIAKVQAVALYTSILTRDRNILVQLLQQARTNYIAAQEHHMLFNGWKHVASRAKRSITSIILDPGVKEMLLKDARVFLVSKSWYSERGIPFRRGYLLWGAPGSGKSSLIHAIAGELGLGIFIISLSKMGLDDSALNDLMNQLPERCIALMKDIDATLVQGLTRERTDVPNPIKPGGHPASPKAGMPAANASTKITLSGLLNALDVCAQEGRILFATTNKYSLLDPALCRPDRMDVHIEFTLASKYQAKELFMKFFGPGKDEPLEKEDDESESGDSNDSGYSSIHDTTICGPKLSSEMLKELAEKFSDAIEPRQVSMAALQGYLMMYKVQPLEAVEHSTQWLQKERTDREAQGKCKVEEQADARATKEQATTEELEKEITQRVEKEVRERMERERFEKELREKIERDMTSKMESLFAERA</sequence>